<feature type="domain" description="DUF6933" evidence="1">
    <location>
        <begin position="3"/>
        <end position="155"/>
    </location>
</feature>
<dbReference type="EMBL" id="QGSZ01000153">
    <property type="protein sequence ID" value="RQX05604.1"/>
    <property type="molecule type" value="Genomic_DNA"/>
</dbReference>
<evidence type="ECO:0000259" key="1">
    <source>
        <dbReference type="Pfam" id="PF22016"/>
    </source>
</evidence>
<dbReference type="InterPro" id="IPR053864">
    <property type="entry name" value="DUF6933"/>
</dbReference>
<evidence type="ECO:0000313" key="3">
    <source>
        <dbReference type="Proteomes" id="UP000282312"/>
    </source>
</evidence>
<dbReference type="OrthoDB" id="6057901at2"/>
<name>A0A3N9WXM5_9ACTN</name>
<protein>
    <recommendedName>
        <fullName evidence="1">DUF6933 domain-containing protein</fullName>
    </recommendedName>
</protein>
<reference evidence="2 3" key="1">
    <citation type="submission" date="2018-05" db="EMBL/GenBank/DDBJ databases">
        <title>Micromonospora from Atacama Desert.</title>
        <authorList>
            <person name="Carro L."/>
            <person name="Goodfellow M."/>
            <person name="Klenk H.-P."/>
        </authorList>
    </citation>
    <scope>NUCLEOTIDE SEQUENCE [LARGE SCALE GENOMIC DNA]</scope>
    <source>
        <strain evidence="2 3">LB39</strain>
    </source>
</reference>
<evidence type="ECO:0000313" key="2">
    <source>
        <dbReference type="EMBL" id="RQX05604.1"/>
    </source>
</evidence>
<dbReference type="RefSeq" id="WP_124771694.1">
    <property type="nucleotide sequence ID" value="NZ_QGSZ01000153.1"/>
</dbReference>
<dbReference type="AlphaFoldDB" id="A0A3N9WXM5"/>
<gene>
    <name evidence="2" type="ORF">DLJ59_07070</name>
</gene>
<keyword evidence="3" id="KW-1185">Reference proteome</keyword>
<sequence>MLIVRATKKLLDHTHPPRAVEGDHDTTLLGPWYATALFWRPRLALLVNERTLLPVLLPLAPARSLPARVPDEIATVLDAHQAPRAFIANELRHMQDCRFATTANRSVVGIMNEFTKLAEIYTDDSAHPNLVTLSLRLATTPCSPLYATNVSPDRELAALVGAAGSGKGVDGVQHSE</sequence>
<dbReference type="Proteomes" id="UP000282312">
    <property type="component" value="Unassembled WGS sequence"/>
</dbReference>
<proteinExistence type="predicted"/>
<comment type="caution">
    <text evidence="2">The sequence shown here is derived from an EMBL/GenBank/DDBJ whole genome shotgun (WGS) entry which is preliminary data.</text>
</comment>
<dbReference type="Pfam" id="PF22016">
    <property type="entry name" value="DUF6933"/>
    <property type="match status" value="1"/>
</dbReference>
<accession>A0A3N9WXM5</accession>
<organism evidence="2 3">
    <name type="scientific">Micromonospora inaquosa</name>
    <dbReference type="NCBI Taxonomy" id="2203716"/>
    <lineage>
        <taxon>Bacteria</taxon>
        <taxon>Bacillati</taxon>
        <taxon>Actinomycetota</taxon>
        <taxon>Actinomycetes</taxon>
        <taxon>Micromonosporales</taxon>
        <taxon>Micromonosporaceae</taxon>
        <taxon>Micromonospora</taxon>
    </lineage>
</organism>